<protein>
    <recommendedName>
        <fullName evidence="3">DUF2953 domain-containing protein</fullName>
    </recommendedName>
</protein>
<sequence length="223" mass="25608">MKYILVGILLLCMLLPLLFFIKMKVLINYSHNGQDDELSLQFRTLGFIKYSVNLPLLAIDDETPSVVYEEKRQSALGEKDIKEKFTLHRFLDDLKHFHRFLKHVVGFHTILRKFMQKMSIDKFLWESEIGTGDAALTGSASGLLWGIKGNTLGVISNYMNWKTKPQISVVPQFQQMLLKTSFECMVSFRIGHAILAGLKVLRHWKKGRTLFKSTDTAGRDINV</sequence>
<accession>A0ABT9ZUV6</accession>
<gene>
    <name evidence="1" type="ORF">J2S74_002404</name>
</gene>
<reference evidence="1 2" key="1">
    <citation type="submission" date="2023-07" db="EMBL/GenBank/DDBJ databases">
        <title>Genomic Encyclopedia of Type Strains, Phase IV (KMG-IV): sequencing the most valuable type-strain genomes for metagenomic binning, comparative biology and taxonomic classification.</title>
        <authorList>
            <person name="Goeker M."/>
        </authorList>
    </citation>
    <scope>NUCLEOTIDE SEQUENCE [LARGE SCALE GENOMIC DNA]</scope>
    <source>
        <strain evidence="1 2">DSM 9768</strain>
    </source>
</reference>
<evidence type="ECO:0008006" key="3">
    <source>
        <dbReference type="Google" id="ProtNLM"/>
    </source>
</evidence>
<dbReference type="Pfam" id="PF11167">
    <property type="entry name" value="DUF2953"/>
    <property type="match status" value="1"/>
</dbReference>
<dbReference type="InterPro" id="IPR021338">
    <property type="entry name" value="DUF2953"/>
</dbReference>
<dbReference type="RefSeq" id="WP_307325801.1">
    <property type="nucleotide sequence ID" value="NZ_JAUSUG010000008.1"/>
</dbReference>
<proteinExistence type="predicted"/>
<dbReference type="EMBL" id="JAUSUG010000008">
    <property type="protein sequence ID" value="MDQ0255022.1"/>
    <property type="molecule type" value="Genomic_DNA"/>
</dbReference>
<name>A0ABT9ZUV6_9BACI</name>
<evidence type="ECO:0000313" key="1">
    <source>
        <dbReference type="EMBL" id="MDQ0255022.1"/>
    </source>
</evidence>
<organism evidence="1 2">
    <name type="scientific">Evansella vedderi</name>
    <dbReference type="NCBI Taxonomy" id="38282"/>
    <lineage>
        <taxon>Bacteria</taxon>
        <taxon>Bacillati</taxon>
        <taxon>Bacillota</taxon>
        <taxon>Bacilli</taxon>
        <taxon>Bacillales</taxon>
        <taxon>Bacillaceae</taxon>
        <taxon>Evansella</taxon>
    </lineage>
</organism>
<comment type="caution">
    <text evidence="1">The sequence shown here is derived from an EMBL/GenBank/DDBJ whole genome shotgun (WGS) entry which is preliminary data.</text>
</comment>
<keyword evidence="2" id="KW-1185">Reference proteome</keyword>
<evidence type="ECO:0000313" key="2">
    <source>
        <dbReference type="Proteomes" id="UP001230005"/>
    </source>
</evidence>
<dbReference type="Proteomes" id="UP001230005">
    <property type="component" value="Unassembled WGS sequence"/>
</dbReference>